<dbReference type="PROSITE" id="PS50043">
    <property type="entry name" value="HTH_LUXR_2"/>
    <property type="match status" value="1"/>
</dbReference>
<keyword evidence="1" id="KW-0805">Transcription regulation</keyword>
<evidence type="ECO:0000256" key="1">
    <source>
        <dbReference type="ARBA" id="ARBA00023015"/>
    </source>
</evidence>
<comment type="caution">
    <text evidence="6">The sequence shown here is derived from an EMBL/GenBank/DDBJ whole genome shotgun (WGS) entry which is preliminary data.</text>
</comment>
<dbReference type="Gene3D" id="1.10.10.10">
    <property type="entry name" value="Winged helix-like DNA-binding domain superfamily/Winged helix DNA-binding domain"/>
    <property type="match status" value="1"/>
</dbReference>
<evidence type="ECO:0000313" key="7">
    <source>
        <dbReference type="Proteomes" id="UP000652153"/>
    </source>
</evidence>
<keyword evidence="7" id="KW-1185">Reference proteome</keyword>
<dbReference type="InterPro" id="IPR016032">
    <property type="entry name" value="Sig_transdc_resp-reg_C-effctor"/>
</dbReference>
<name>A0ABQ1ZAE9_9BACL</name>
<reference evidence="7" key="1">
    <citation type="journal article" date="2019" name="Int. J. Syst. Evol. Microbiol.">
        <title>The Global Catalogue of Microorganisms (GCM) 10K type strain sequencing project: providing services to taxonomists for standard genome sequencing and annotation.</title>
        <authorList>
            <consortium name="The Broad Institute Genomics Platform"/>
            <consortium name="The Broad Institute Genome Sequencing Center for Infectious Disease"/>
            <person name="Wu L."/>
            <person name="Ma J."/>
        </authorList>
    </citation>
    <scope>NUCLEOTIDE SEQUENCE [LARGE SCALE GENOMIC DNA]</scope>
    <source>
        <strain evidence="7">CGMCC 1.12770</strain>
    </source>
</reference>
<dbReference type="InterPro" id="IPR036388">
    <property type="entry name" value="WH-like_DNA-bd_sf"/>
</dbReference>
<dbReference type="PRINTS" id="PR00038">
    <property type="entry name" value="HTHLUXR"/>
</dbReference>
<gene>
    <name evidence="6" type="ORF">GCM10008014_21250</name>
</gene>
<accession>A0ABQ1ZAE9</accession>
<evidence type="ECO:0000259" key="5">
    <source>
        <dbReference type="PROSITE" id="PS50043"/>
    </source>
</evidence>
<dbReference type="SUPFAM" id="SSF55781">
    <property type="entry name" value="GAF domain-like"/>
    <property type="match status" value="1"/>
</dbReference>
<dbReference type="EMBL" id="BMFU01000002">
    <property type="protein sequence ID" value="GGH53491.1"/>
    <property type="molecule type" value="Genomic_DNA"/>
</dbReference>
<dbReference type="CDD" id="cd06170">
    <property type="entry name" value="LuxR_C_like"/>
    <property type="match status" value="1"/>
</dbReference>
<organism evidence="6 7">
    <name type="scientific">Paenibacillus silvae</name>
    <dbReference type="NCBI Taxonomy" id="1325358"/>
    <lineage>
        <taxon>Bacteria</taxon>
        <taxon>Bacillati</taxon>
        <taxon>Bacillota</taxon>
        <taxon>Bacilli</taxon>
        <taxon>Bacillales</taxon>
        <taxon>Paenibacillaceae</taxon>
        <taxon>Paenibacillus</taxon>
    </lineage>
</organism>
<evidence type="ECO:0000256" key="3">
    <source>
        <dbReference type="ARBA" id="ARBA00023163"/>
    </source>
</evidence>
<sequence>MSSLLTQQNLKRMTSLENGSWTSRTYREAVLKQIKTLIAYDAYCFNTVDPSTLLSTGAVTEDGIEAIHKQLFLNEYMEDDVHKYADLIQSGQYTAILQASLSLHSHPETSSRYANILLPAGIHDELRTVFVDQDACWGHLTLYRKQDAPAFTEEERLLMQHWTASIAFMLRTTRLSLTDELTGKSPDEPGIMLLDTSFEPVMNNAAARYWVSELHRLEQVGHDVLPRPIRAVCSHLLQSTHTRTRTVTKAGAESCAANGAGKDTGTSSNDVPAPEDTAHPLSKVCVQLSDGRYLMLHASRMQQPEGIQTGDQPDHIAVWLEQAMPQDVLPLLCERYGLSARERELLAYVLRSFSSKEIAAAMHISVYTVQDHLKSIFAKTEVSSRRELIWHFVSRFQLTGEL</sequence>
<keyword evidence="3" id="KW-0804">Transcription</keyword>
<feature type="domain" description="HTH luxR-type" evidence="5">
    <location>
        <begin position="331"/>
        <end position="396"/>
    </location>
</feature>
<protein>
    <submittedName>
        <fullName evidence="6">Helix-turn-helix transcriptional regulator</fullName>
    </submittedName>
</protein>
<feature type="region of interest" description="Disordered" evidence="4">
    <location>
        <begin position="256"/>
        <end position="277"/>
    </location>
</feature>
<dbReference type="SUPFAM" id="SSF46894">
    <property type="entry name" value="C-terminal effector domain of the bipartite response regulators"/>
    <property type="match status" value="1"/>
</dbReference>
<dbReference type="InterPro" id="IPR000792">
    <property type="entry name" value="Tscrpt_reg_LuxR_C"/>
</dbReference>
<evidence type="ECO:0000256" key="4">
    <source>
        <dbReference type="SAM" id="MobiDB-lite"/>
    </source>
</evidence>
<dbReference type="PANTHER" id="PTHR44688:SF16">
    <property type="entry name" value="DNA-BINDING TRANSCRIPTIONAL ACTIVATOR DEVR_DOSR"/>
    <property type="match status" value="1"/>
</dbReference>
<dbReference type="RefSeq" id="WP_188592317.1">
    <property type="nucleotide sequence ID" value="NZ_BMFU01000002.1"/>
</dbReference>
<dbReference type="SMART" id="SM00421">
    <property type="entry name" value="HTH_LUXR"/>
    <property type="match status" value="1"/>
</dbReference>
<dbReference type="Proteomes" id="UP000652153">
    <property type="component" value="Unassembled WGS sequence"/>
</dbReference>
<proteinExistence type="predicted"/>
<dbReference type="Pfam" id="PF00196">
    <property type="entry name" value="GerE"/>
    <property type="match status" value="1"/>
</dbReference>
<evidence type="ECO:0000256" key="2">
    <source>
        <dbReference type="ARBA" id="ARBA00023125"/>
    </source>
</evidence>
<dbReference type="PANTHER" id="PTHR44688">
    <property type="entry name" value="DNA-BINDING TRANSCRIPTIONAL ACTIVATOR DEVR_DOSR"/>
    <property type="match status" value="1"/>
</dbReference>
<evidence type="ECO:0000313" key="6">
    <source>
        <dbReference type="EMBL" id="GGH53491.1"/>
    </source>
</evidence>
<keyword evidence="2" id="KW-0238">DNA-binding</keyword>